<reference evidence="2" key="1">
    <citation type="submission" date="2018-05" db="EMBL/GenBank/DDBJ databases">
        <authorList>
            <person name="Lanie J.A."/>
            <person name="Ng W.-L."/>
            <person name="Kazmierczak K.M."/>
            <person name="Andrzejewski T.M."/>
            <person name="Davidsen T.M."/>
            <person name="Wayne K.J."/>
            <person name="Tettelin H."/>
            <person name="Glass J.I."/>
            <person name="Rusch D."/>
            <person name="Podicherti R."/>
            <person name="Tsui H.-C.T."/>
            <person name="Winkler M.E."/>
        </authorList>
    </citation>
    <scope>NUCLEOTIDE SEQUENCE</scope>
</reference>
<dbReference type="GO" id="GO:0098797">
    <property type="term" value="C:plasma membrane protein complex"/>
    <property type="evidence" value="ECO:0007669"/>
    <property type="project" value="TreeGrafter"/>
</dbReference>
<accession>A0A381WNU3</accession>
<dbReference type="InterPro" id="IPR051447">
    <property type="entry name" value="Lipoprotein-release_system"/>
</dbReference>
<sequence>TPIFQVLLSGISFLVLMVLIAIRLLYSYGISASFSNSTPHLTAEWIAGETSDYSKQSALQSVFSNSQEIESYSLFTRGTRPLLIEALDVGMGGTYRFEAPVEITGIDLSRHPFAIPLDQATSLINEHENAMTERELAAQLMIGRNEVVVNRAMINLFAPSPGKINRFLVQDIENGTSLSEIRIVAVLNDMIDAPRMFLSLPLAQIILEKQAIQGLHARVKNFDRLQIVRDSISKLLDSGVRVSSWVDGQNRQQKLFRVFDSIFWIIAVAILTLSVITGMLGVYRAFMTKRNSIAILLLLGVSKRTFYWMLASITEISLLGGAGLAALLFLSGYDTLNEQLLLSVQAMSPVESPELPLLPFFYWIGGMFILYSVLSLIFLKVILNTRISLK</sequence>
<name>A0A381WNU3_9ZZZZ</name>
<dbReference type="AlphaFoldDB" id="A0A381WNU3"/>
<feature type="transmembrane region" description="Helical" evidence="1">
    <location>
        <begin position="7"/>
        <end position="26"/>
    </location>
</feature>
<feature type="transmembrane region" description="Helical" evidence="1">
    <location>
        <begin position="262"/>
        <end position="286"/>
    </location>
</feature>
<organism evidence="2">
    <name type="scientific">marine metagenome</name>
    <dbReference type="NCBI Taxonomy" id="408172"/>
    <lineage>
        <taxon>unclassified sequences</taxon>
        <taxon>metagenomes</taxon>
        <taxon>ecological metagenomes</taxon>
    </lineage>
</organism>
<proteinExistence type="predicted"/>
<gene>
    <name evidence="2" type="ORF">METZ01_LOCUS107038</name>
</gene>
<dbReference type="PANTHER" id="PTHR30489:SF0">
    <property type="entry name" value="LIPOPROTEIN-RELEASING SYSTEM TRANSMEMBRANE PROTEIN LOLE"/>
    <property type="match status" value="1"/>
</dbReference>
<evidence type="ECO:0008006" key="3">
    <source>
        <dbReference type="Google" id="ProtNLM"/>
    </source>
</evidence>
<keyword evidence="1" id="KW-1133">Transmembrane helix</keyword>
<dbReference type="PANTHER" id="PTHR30489">
    <property type="entry name" value="LIPOPROTEIN-RELEASING SYSTEM TRANSMEMBRANE PROTEIN LOLE"/>
    <property type="match status" value="1"/>
</dbReference>
<keyword evidence="1" id="KW-0472">Membrane</keyword>
<feature type="non-terminal residue" evidence="2">
    <location>
        <position position="1"/>
    </location>
</feature>
<dbReference type="EMBL" id="UINC01012403">
    <property type="protein sequence ID" value="SVA54184.1"/>
    <property type="molecule type" value="Genomic_DNA"/>
</dbReference>
<dbReference type="GO" id="GO:0044874">
    <property type="term" value="P:lipoprotein localization to outer membrane"/>
    <property type="evidence" value="ECO:0007669"/>
    <property type="project" value="TreeGrafter"/>
</dbReference>
<feature type="transmembrane region" description="Helical" evidence="1">
    <location>
        <begin position="360"/>
        <end position="383"/>
    </location>
</feature>
<evidence type="ECO:0000313" key="2">
    <source>
        <dbReference type="EMBL" id="SVA54184.1"/>
    </source>
</evidence>
<evidence type="ECO:0000256" key="1">
    <source>
        <dbReference type="SAM" id="Phobius"/>
    </source>
</evidence>
<keyword evidence="1" id="KW-0812">Transmembrane</keyword>
<feature type="transmembrane region" description="Helical" evidence="1">
    <location>
        <begin position="306"/>
        <end position="330"/>
    </location>
</feature>
<protein>
    <recommendedName>
        <fullName evidence="3">ABC3 transporter permease protein domain-containing protein</fullName>
    </recommendedName>
</protein>